<dbReference type="Proteomes" id="UP000562982">
    <property type="component" value="Unassembled WGS sequence"/>
</dbReference>
<dbReference type="EMBL" id="JABEQI010000016">
    <property type="protein sequence ID" value="MBB2188200.1"/>
    <property type="molecule type" value="Genomic_DNA"/>
</dbReference>
<dbReference type="Proteomes" id="UP000254958">
    <property type="component" value="Unassembled WGS sequence"/>
</dbReference>
<name>A0A370FVJ8_GLULI</name>
<evidence type="ECO:0000313" key="2">
    <source>
        <dbReference type="EMBL" id="RDI34176.1"/>
    </source>
</evidence>
<dbReference type="RefSeq" id="WP_114729395.1">
    <property type="nucleotide sequence ID" value="NZ_BJMI01000026.1"/>
</dbReference>
<protein>
    <submittedName>
        <fullName evidence="2">Uncharacterized protein</fullName>
    </submittedName>
</protein>
<sequence>MSFGDQAAYLLTLLKHAEDERAATGFSVTRWLETTEESRQKWRDRAAQSLFHGRFDPYEDVLKEHLGIADALATSNRTVAGRCQAATLEMDQTIRQMSAAKDFDAGIDDAFSLAERHLSQGQQEARRAQALANVANMRLANLG</sequence>
<evidence type="ECO:0000313" key="3">
    <source>
        <dbReference type="Proteomes" id="UP000254958"/>
    </source>
</evidence>
<evidence type="ECO:0000313" key="4">
    <source>
        <dbReference type="Proteomes" id="UP000562982"/>
    </source>
</evidence>
<reference evidence="2 3" key="1">
    <citation type="submission" date="2018-07" db="EMBL/GenBank/DDBJ databases">
        <title>Genomic Encyclopedia of Type Strains, Phase IV (KMG-IV): sequencing the most valuable type-strain genomes for metagenomic binning, comparative biology and taxonomic classification.</title>
        <authorList>
            <person name="Goeker M."/>
        </authorList>
    </citation>
    <scope>NUCLEOTIDE SEQUENCE [LARGE SCALE GENOMIC DNA]</scope>
    <source>
        <strain evidence="2 3">DSM 5603</strain>
    </source>
</reference>
<dbReference type="EMBL" id="QQAW01000016">
    <property type="protein sequence ID" value="RDI34176.1"/>
    <property type="molecule type" value="Genomic_DNA"/>
</dbReference>
<comment type="caution">
    <text evidence="2">The sequence shown here is derived from an EMBL/GenBank/DDBJ whole genome shotgun (WGS) entry which is preliminary data.</text>
</comment>
<evidence type="ECO:0000313" key="1">
    <source>
        <dbReference type="EMBL" id="MBB2188200.1"/>
    </source>
</evidence>
<reference evidence="1 4" key="2">
    <citation type="submission" date="2020-04" db="EMBL/GenBank/DDBJ databases">
        <title>Description of novel Gluconacetobacter.</title>
        <authorList>
            <person name="Sombolestani A."/>
        </authorList>
    </citation>
    <scope>NUCLEOTIDE SEQUENCE [LARGE SCALE GENOMIC DNA]</scope>
    <source>
        <strain evidence="1 4">LMG 1382</strain>
    </source>
</reference>
<accession>A0A370FVJ8</accession>
<dbReference type="AlphaFoldDB" id="A0A370FVJ8"/>
<keyword evidence="3" id="KW-1185">Reference proteome</keyword>
<proteinExistence type="predicted"/>
<gene>
    <name evidence="2" type="ORF">C7453_11638</name>
    <name evidence="1" type="ORF">HLH32_17840</name>
</gene>
<organism evidence="2 3">
    <name type="scientific">Gluconacetobacter liquefaciens</name>
    <name type="common">Acetobacter liquefaciens</name>
    <dbReference type="NCBI Taxonomy" id="89584"/>
    <lineage>
        <taxon>Bacteria</taxon>
        <taxon>Pseudomonadati</taxon>
        <taxon>Pseudomonadota</taxon>
        <taxon>Alphaproteobacteria</taxon>
        <taxon>Acetobacterales</taxon>
        <taxon>Acetobacteraceae</taxon>
        <taxon>Gluconacetobacter</taxon>
    </lineage>
</organism>